<dbReference type="Proteomes" id="UP000735302">
    <property type="component" value="Unassembled WGS sequence"/>
</dbReference>
<accession>A0AAV4BR56</accession>
<feature type="domain" description="LRAT" evidence="5">
    <location>
        <begin position="1"/>
        <end position="63"/>
    </location>
</feature>
<evidence type="ECO:0000256" key="3">
    <source>
        <dbReference type="ARBA" id="ARBA00022801"/>
    </source>
</evidence>
<dbReference type="Gene3D" id="3.90.1720.10">
    <property type="entry name" value="endopeptidase domain like (from Nostoc punctiforme)"/>
    <property type="match status" value="1"/>
</dbReference>
<dbReference type="GO" id="GO:0016410">
    <property type="term" value="F:N-acyltransferase activity"/>
    <property type="evidence" value="ECO:0007669"/>
    <property type="project" value="TreeGrafter"/>
</dbReference>
<dbReference type="PANTHER" id="PTHR13943">
    <property type="entry name" value="HRAS-LIKE SUPPRESSOR - RELATED"/>
    <property type="match status" value="1"/>
</dbReference>
<dbReference type="InterPro" id="IPR051496">
    <property type="entry name" value="H-rev107_PLA/AT"/>
</dbReference>
<evidence type="ECO:0000313" key="7">
    <source>
        <dbReference type="Proteomes" id="UP000735302"/>
    </source>
</evidence>
<keyword evidence="4" id="KW-0443">Lipid metabolism</keyword>
<dbReference type="PANTHER" id="PTHR13943:SF77">
    <property type="entry name" value="LRAT DOMAIN-CONTAINING PROTEIN"/>
    <property type="match status" value="1"/>
</dbReference>
<keyword evidence="7" id="KW-1185">Reference proteome</keyword>
<reference evidence="6 7" key="1">
    <citation type="journal article" date="2021" name="Elife">
        <title>Chloroplast acquisition without the gene transfer in kleptoplastic sea slugs, Plakobranchus ocellatus.</title>
        <authorList>
            <person name="Maeda T."/>
            <person name="Takahashi S."/>
            <person name="Yoshida T."/>
            <person name="Shimamura S."/>
            <person name="Takaki Y."/>
            <person name="Nagai Y."/>
            <person name="Toyoda A."/>
            <person name="Suzuki Y."/>
            <person name="Arimoto A."/>
            <person name="Ishii H."/>
            <person name="Satoh N."/>
            <person name="Nishiyama T."/>
            <person name="Hasebe M."/>
            <person name="Maruyama T."/>
            <person name="Minagawa J."/>
            <person name="Obokata J."/>
            <person name="Shigenobu S."/>
        </authorList>
    </citation>
    <scope>NUCLEOTIDE SEQUENCE [LARGE SCALE GENOMIC DNA]</scope>
</reference>
<dbReference type="AlphaFoldDB" id="A0AAV4BR56"/>
<organism evidence="6 7">
    <name type="scientific">Plakobranchus ocellatus</name>
    <dbReference type="NCBI Taxonomy" id="259542"/>
    <lineage>
        <taxon>Eukaryota</taxon>
        <taxon>Metazoa</taxon>
        <taxon>Spiralia</taxon>
        <taxon>Lophotrochozoa</taxon>
        <taxon>Mollusca</taxon>
        <taxon>Gastropoda</taxon>
        <taxon>Heterobranchia</taxon>
        <taxon>Euthyneura</taxon>
        <taxon>Panpulmonata</taxon>
        <taxon>Sacoglossa</taxon>
        <taxon>Placobranchoidea</taxon>
        <taxon>Plakobranchidae</taxon>
        <taxon>Plakobranchus</taxon>
    </lineage>
</organism>
<dbReference type="Pfam" id="PF04970">
    <property type="entry name" value="LRAT"/>
    <property type="match status" value="1"/>
</dbReference>
<evidence type="ECO:0000256" key="1">
    <source>
        <dbReference type="ARBA" id="ARBA00007824"/>
    </source>
</evidence>
<dbReference type="PROSITE" id="PS51934">
    <property type="entry name" value="LRAT"/>
    <property type="match status" value="1"/>
</dbReference>
<sequence length="248" mass="27907">MYIGKSVKIYVDNSRDARLRPHPPAIIVKRAMSKLGKVKYDLFTNNCEHFANWCRYDKAESQQVEKAIGIISTVALQPVPSVFRPGGTKCSVIYREIVENYGEQAMSMTQVYLWCSWFKDGRTSLQDEPRSGRPDTANNDRNTARVEELIKVDRRVKLKEISPKLDIPKTDFMKLSMINLAIAKFLPDGSPKCCQMIISTRDSKSSKSSCTGVNKKVMKPLVWGLAGTIVPGTSFLNISSLEMKLGYT</sequence>
<evidence type="ECO:0000256" key="2">
    <source>
        <dbReference type="ARBA" id="ARBA00022679"/>
    </source>
</evidence>
<dbReference type="GO" id="GO:0008970">
    <property type="term" value="F:phospholipase A1 activity"/>
    <property type="evidence" value="ECO:0007669"/>
    <property type="project" value="TreeGrafter"/>
</dbReference>
<evidence type="ECO:0000259" key="5">
    <source>
        <dbReference type="PROSITE" id="PS51934"/>
    </source>
</evidence>
<gene>
    <name evidence="6" type="ORF">PoB_004946100</name>
</gene>
<evidence type="ECO:0000313" key="6">
    <source>
        <dbReference type="EMBL" id="GFO22956.1"/>
    </source>
</evidence>
<proteinExistence type="inferred from homology"/>
<dbReference type="GO" id="GO:0004623">
    <property type="term" value="F:phospholipase A2 activity"/>
    <property type="evidence" value="ECO:0007669"/>
    <property type="project" value="TreeGrafter"/>
</dbReference>
<dbReference type="GO" id="GO:0070292">
    <property type="term" value="P:N-acylphosphatidylethanolamine metabolic process"/>
    <property type="evidence" value="ECO:0007669"/>
    <property type="project" value="TreeGrafter"/>
</dbReference>
<keyword evidence="3" id="KW-0378">Hydrolase</keyword>
<comment type="caution">
    <text evidence="6">The sequence shown here is derived from an EMBL/GenBank/DDBJ whole genome shotgun (WGS) entry which is preliminary data.</text>
</comment>
<comment type="similarity">
    <text evidence="1">Belongs to the H-rev107 family.</text>
</comment>
<evidence type="ECO:0000256" key="4">
    <source>
        <dbReference type="ARBA" id="ARBA00023098"/>
    </source>
</evidence>
<name>A0AAV4BR56_9GAST</name>
<dbReference type="InterPro" id="IPR007053">
    <property type="entry name" value="LRAT_dom"/>
</dbReference>
<dbReference type="EMBL" id="BLXT01005465">
    <property type="protein sequence ID" value="GFO22956.1"/>
    <property type="molecule type" value="Genomic_DNA"/>
</dbReference>
<protein>
    <submittedName>
        <fullName evidence="6">Hras-like suppressor 3</fullName>
    </submittedName>
</protein>
<dbReference type="GO" id="GO:0005737">
    <property type="term" value="C:cytoplasm"/>
    <property type="evidence" value="ECO:0007669"/>
    <property type="project" value="TreeGrafter"/>
</dbReference>
<keyword evidence="2" id="KW-0808">Transferase</keyword>